<protein>
    <submittedName>
        <fullName evidence="2">Amidohydrolase</fullName>
    </submittedName>
</protein>
<dbReference type="SUPFAM" id="SSF55031">
    <property type="entry name" value="Bacterial exopeptidase dimerisation domain"/>
    <property type="match status" value="1"/>
</dbReference>
<name>A0ABS7T103_9FIRM</name>
<dbReference type="InterPro" id="IPR036264">
    <property type="entry name" value="Bact_exopeptidase_dim_dom"/>
</dbReference>
<dbReference type="SUPFAM" id="SSF53187">
    <property type="entry name" value="Zn-dependent exopeptidases"/>
    <property type="match status" value="1"/>
</dbReference>
<dbReference type="Gene3D" id="3.30.70.360">
    <property type="match status" value="1"/>
</dbReference>
<dbReference type="Pfam" id="PF01546">
    <property type="entry name" value="Peptidase_M20"/>
    <property type="match status" value="1"/>
</dbReference>
<proteinExistence type="predicted"/>
<dbReference type="PANTHER" id="PTHR11014">
    <property type="entry name" value="PEPTIDASE M20 FAMILY MEMBER"/>
    <property type="match status" value="1"/>
</dbReference>
<evidence type="ECO:0000259" key="1">
    <source>
        <dbReference type="Pfam" id="PF07687"/>
    </source>
</evidence>
<comment type="caution">
    <text evidence="2">The sequence shown here is derived from an EMBL/GenBank/DDBJ whole genome shotgun (WGS) entry which is preliminary data.</text>
</comment>
<dbReference type="InterPro" id="IPR011650">
    <property type="entry name" value="Peptidase_M20_dimer"/>
</dbReference>
<dbReference type="EMBL" id="JAIPME010000002">
    <property type="protein sequence ID" value="MBZ2387465.1"/>
    <property type="molecule type" value="Genomic_DNA"/>
</dbReference>
<reference evidence="2 3" key="1">
    <citation type="submission" date="2021-08" db="EMBL/GenBank/DDBJ databases">
        <title>FDA dAtabase for Regulatory Grade micrObial Sequences (FDA-ARGOS): Supporting development and validation of Infectious Disease Dx tests.</title>
        <authorList>
            <person name="Sproer C."/>
            <person name="Gronow S."/>
            <person name="Severitt S."/>
            <person name="Schroder I."/>
            <person name="Tallon L."/>
            <person name="Sadzewicz L."/>
            <person name="Zhao X."/>
            <person name="Boylan J."/>
            <person name="Ott S."/>
            <person name="Bowen H."/>
            <person name="Vavikolanu K."/>
            <person name="Hazen T."/>
            <person name="Aluvathingal J."/>
            <person name="Nadendla S."/>
            <person name="Lowell S."/>
            <person name="Myers T."/>
            <person name="Yan Y."/>
            <person name="Sichtig H."/>
        </authorList>
    </citation>
    <scope>NUCLEOTIDE SEQUENCE [LARGE SCALE GENOMIC DNA]</scope>
    <source>
        <strain evidence="2 3">FDAARGOS_1460</strain>
    </source>
</reference>
<evidence type="ECO:0000313" key="3">
    <source>
        <dbReference type="Proteomes" id="UP000734271"/>
    </source>
</evidence>
<organism evidence="2 3">
    <name type="scientific">Anaerococcus murdochii</name>
    <dbReference type="NCBI Taxonomy" id="411577"/>
    <lineage>
        <taxon>Bacteria</taxon>
        <taxon>Bacillati</taxon>
        <taxon>Bacillota</taxon>
        <taxon>Tissierellia</taxon>
        <taxon>Tissierellales</taxon>
        <taxon>Peptoniphilaceae</taxon>
        <taxon>Anaerococcus</taxon>
    </lineage>
</organism>
<accession>A0ABS7T103</accession>
<gene>
    <name evidence="2" type="ORF">K8P03_09235</name>
</gene>
<dbReference type="Gene3D" id="3.40.630.10">
    <property type="entry name" value="Zn peptidases"/>
    <property type="match status" value="1"/>
</dbReference>
<evidence type="ECO:0000313" key="2">
    <source>
        <dbReference type="EMBL" id="MBZ2387465.1"/>
    </source>
</evidence>
<keyword evidence="3" id="KW-1185">Reference proteome</keyword>
<sequence length="396" mass="44520">MNFLELAKEIEDKIIYDRRKLHQIPELELNLPKTSAYICKRLDRMGISYDKLIGGNAIIAYIGNYKEKCIAIRADMDGLEIKEETDLEFKSLHNGLMHACGHDGHVAMALGACELLKANEDKLGGLVKVFFQPGEEIPGGAEPMIKEGCMENPKVDRIVAIHEGGLFGEYPKGTIAIKKGEMMASMDAFTLKIIGKGGHGARPESFIDPISIISEINNAFYKIISREIDPLNPSLISVCQIHGGVNQNVIPDEVFEEGTVRCFNDETRDFLENRMKEVSVNIAKAYRAKVEFTYKRYYPSLINDDDFTDFVKRTATDLFGSEEVINLKNPTMGADDFAFFLKKAKGTYISLNNLKPHSDGQTYPHHSSKFDIYEDTLYLGSSLLAEVCYRYLNNLQ</sequence>
<dbReference type="PANTHER" id="PTHR11014:SF63">
    <property type="entry name" value="METALLOPEPTIDASE, PUTATIVE (AFU_ORTHOLOGUE AFUA_6G09600)-RELATED"/>
    <property type="match status" value="1"/>
</dbReference>
<dbReference type="RefSeq" id="WP_223420401.1">
    <property type="nucleotide sequence ID" value="NZ_JAIPME010000002.1"/>
</dbReference>
<dbReference type="InterPro" id="IPR017439">
    <property type="entry name" value="Amidohydrolase"/>
</dbReference>
<dbReference type="Proteomes" id="UP000734271">
    <property type="component" value="Unassembled WGS sequence"/>
</dbReference>
<dbReference type="NCBIfam" id="TIGR01891">
    <property type="entry name" value="amidohydrolases"/>
    <property type="match status" value="1"/>
</dbReference>
<dbReference type="Pfam" id="PF07687">
    <property type="entry name" value="M20_dimer"/>
    <property type="match status" value="1"/>
</dbReference>
<dbReference type="InterPro" id="IPR002933">
    <property type="entry name" value="Peptidase_M20"/>
</dbReference>
<feature type="domain" description="Peptidase M20 dimerisation" evidence="1">
    <location>
        <begin position="189"/>
        <end position="285"/>
    </location>
</feature>
<dbReference type="PIRSF" id="PIRSF005962">
    <property type="entry name" value="Pept_M20D_amidohydro"/>
    <property type="match status" value="1"/>
</dbReference>